<evidence type="ECO:0000256" key="3">
    <source>
        <dbReference type="SAM" id="SignalP"/>
    </source>
</evidence>
<evidence type="ECO:0000313" key="4">
    <source>
        <dbReference type="EMBL" id="MFB9905705.1"/>
    </source>
</evidence>
<gene>
    <name evidence="4" type="ORF">ACFFQA_17365</name>
</gene>
<proteinExistence type="predicted"/>
<name>A0ABV5ZXS1_9PSEU</name>
<keyword evidence="2" id="KW-1133">Transmembrane helix</keyword>
<evidence type="ECO:0000256" key="1">
    <source>
        <dbReference type="SAM" id="MobiDB-lite"/>
    </source>
</evidence>
<feature type="chain" id="PRO_5045690713" evidence="3">
    <location>
        <begin position="25"/>
        <end position="178"/>
    </location>
</feature>
<reference evidence="4 5" key="1">
    <citation type="submission" date="2024-09" db="EMBL/GenBank/DDBJ databases">
        <authorList>
            <person name="Sun Q."/>
            <person name="Mori K."/>
        </authorList>
    </citation>
    <scope>NUCLEOTIDE SEQUENCE [LARGE SCALE GENOMIC DNA]</scope>
    <source>
        <strain evidence="4 5">TBRC 7907</strain>
    </source>
</reference>
<feature type="transmembrane region" description="Helical" evidence="2">
    <location>
        <begin position="144"/>
        <end position="165"/>
    </location>
</feature>
<evidence type="ECO:0000256" key="2">
    <source>
        <dbReference type="SAM" id="Phobius"/>
    </source>
</evidence>
<keyword evidence="2" id="KW-0472">Membrane</keyword>
<feature type="compositionally biased region" description="Polar residues" evidence="1">
    <location>
        <begin position="71"/>
        <end position="80"/>
    </location>
</feature>
<sequence length="178" mass="19258">MIRRFSSLLAALGVLLVSAPVALAYEPVNVVHTERVQVGPYGLTVGFSTWPVRAMQSLDFTFIPDDGIQGKSGTLRQTPEGSERGRTTPLARHPRKREVWGLDIRSLDLPGNWTLKFAIDGPAGRGEGALTGLKVLDQPGPPLALSWSVSALPLLGLIGFLGVAWRRTKLTHTERTAV</sequence>
<accession>A0ABV5ZXS1</accession>
<organism evidence="4 5">
    <name type="scientific">Allokutzneria oryzae</name>
    <dbReference type="NCBI Taxonomy" id="1378989"/>
    <lineage>
        <taxon>Bacteria</taxon>
        <taxon>Bacillati</taxon>
        <taxon>Actinomycetota</taxon>
        <taxon>Actinomycetes</taxon>
        <taxon>Pseudonocardiales</taxon>
        <taxon>Pseudonocardiaceae</taxon>
        <taxon>Allokutzneria</taxon>
    </lineage>
</organism>
<dbReference type="Proteomes" id="UP001589693">
    <property type="component" value="Unassembled WGS sequence"/>
</dbReference>
<protein>
    <submittedName>
        <fullName evidence="4">Uncharacterized protein</fullName>
    </submittedName>
</protein>
<evidence type="ECO:0000313" key="5">
    <source>
        <dbReference type="Proteomes" id="UP001589693"/>
    </source>
</evidence>
<dbReference type="EMBL" id="JBHLZU010000014">
    <property type="protein sequence ID" value="MFB9905705.1"/>
    <property type="molecule type" value="Genomic_DNA"/>
</dbReference>
<feature type="region of interest" description="Disordered" evidence="1">
    <location>
        <begin position="69"/>
        <end position="90"/>
    </location>
</feature>
<keyword evidence="2" id="KW-0812">Transmembrane</keyword>
<comment type="caution">
    <text evidence="4">The sequence shown here is derived from an EMBL/GenBank/DDBJ whole genome shotgun (WGS) entry which is preliminary data.</text>
</comment>
<keyword evidence="3" id="KW-0732">Signal</keyword>
<keyword evidence="5" id="KW-1185">Reference proteome</keyword>
<dbReference type="RefSeq" id="WP_377853006.1">
    <property type="nucleotide sequence ID" value="NZ_JBHLZU010000014.1"/>
</dbReference>
<feature type="signal peptide" evidence="3">
    <location>
        <begin position="1"/>
        <end position="24"/>
    </location>
</feature>